<gene>
    <name evidence="17" type="ORF">EPI10_032863</name>
</gene>
<feature type="domain" description="RING-type" evidence="15">
    <location>
        <begin position="375"/>
        <end position="423"/>
    </location>
</feature>
<dbReference type="GO" id="GO:0008270">
    <property type="term" value="F:zinc ion binding"/>
    <property type="evidence" value="ECO:0007669"/>
    <property type="project" value="UniProtKB-KW"/>
</dbReference>
<comment type="catalytic activity">
    <reaction evidence="1">
        <text>[E2 ubiquitin-conjugating enzyme]-S-ubiquitinyl-L-cysteine + [acceptor protein]-L-lysine = [E2 ubiquitin-conjugating enzyme]-L-cysteine + [acceptor protein]-N(6)-ubiquitinyl-L-lysine.</text>
        <dbReference type="EC" id="2.3.2.31"/>
    </reaction>
</comment>
<dbReference type="FunFam" id="3.30.40.10:FF:000230">
    <property type="entry name" value="RBR-type E3 ubiquitin transferase"/>
    <property type="match status" value="2"/>
</dbReference>
<feature type="domain" description="RING-type" evidence="15">
    <location>
        <begin position="99"/>
        <end position="144"/>
    </location>
</feature>
<dbReference type="InterPro" id="IPR031127">
    <property type="entry name" value="E3_UB_ligase_RBR"/>
</dbReference>
<dbReference type="EC" id="2.3.2.31" evidence="6"/>
<dbReference type="Gene3D" id="1.20.120.1750">
    <property type="match status" value="1"/>
</dbReference>
<keyword evidence="11" id="KW-0833">Ubl conjugation pathway</keyword>
<evidence type="ECO:0000259" key="15">
    <source>
        <dbReference type="PROSITE" id="PS50089"/>
    </source>
</evidence>
<dbReference type="Pfam" id="PF01485">
    <property type="entry name" value="IBR"/>
    <property type="match status" value="3"/>
</dbReference>
<dbReference type="PROSITE" id="PS00518">
    <property type="entry name" value="ZF_RING_1"/>
    <property type="match status" value="2"/>
</dbReference>
<evidence type="ECO:0000256" key="1">
    <source>
        <dbReference type="ARBA" id="ARBA00001798"/>
    </source>
</evidence>
<dbReference type="CDD" id="cd22582">
    <property type="entry name" value="BRcat_RBR_unk"/>
    <property type="match status" value="2"/>
</dbReference>
<dbReference type="GO" id="GO:0061630">
    <property type="term" value="F:ubiquitin protein ligase activity"/>
    <property type="evidence" value="ECO:0007669"/>
    <property type="project" value="UniProtKB-EC"/>
</dbReference>
<dbReference type="Pfam" id="PF00097">
    <property type="entry name" value="zf-C3HC4"/>
    <property type="match status" value="1"/>
</dbReference>
<feature type="compositionally biased region" description="Low complexity" evidence="14">
    <location>
        <begin position="338"/>
        <end position="353"/>
    </location>
</feature>
<evidence type="ECO:0000256" key="13">
    <source>
        <dbReference type="PROSITE-ProRule" id="PRU00175"/>
    </source>
</evidence>
<dbReference type="Proteomes" id="UP000325315">
    <property type="component" value="Unassembled WGS sequence"/>
</dbReference>
<dbReference type="SMART" id="SM00647">
    <property type="entry name" value="IBR"/>
    <property type="match status" value="3"/>
</dbReference>
<dbReference type="EMBL" id="SMMG02000001">
    <property type="protein sequence ID" value="KAA3489206.1"/>
    <property type="molecule type" value="Genomic_DNA"/>
</dbReference>
<dbReference type="SUPFAM" id="SSF57850">
    <property type="entry name" value="RING/U-box"/>
    <property type="match status" value="5"/>
</dbReference>
<dbReference type="AlphaFoldDB" id="A0A5B6X6M1"/>
<comment type="function">
    <text evidence="3">Might act as an E3 ubiquitin-protein ligase, or as part of E3 complex, which accepts ubiquitin from specific E2 ubiquitin-conjugating enzymes and then transfers it to substrates.</text>
</comment>
<dbReference type="Gene3D" id="3.30.40.10">
    <property type="entry name" value="Zinc/RING finger domain, C3HC4 (zinc finger)"/>
    <property type="match status" value="2"/>
</dbReference>
<evidence type="ECO:0000313" key="17">
    <source>
        <dbReference type="EMBL" id="KAA3489206.1"/>
    </source>
</evidence>
<comment type="pathway">
    <text evidence="4">Protein modification; protein ubiquitination.</text>
</comment>
<evidence type="ECO:0000256" key="14">
    <source>
        <dbReference type="SAM" id="MobiDB-lite"/>
    </source>
</evidence>
<evidence type="ECO:0000256" key="3">
    <source>
        <dbReference type="ARBA" id="ARBA00003976"/>
    </source>
</evidence>
<evidence type="ECO:0000256" key="9">
    <source>
        <dbReference type="ARBA" id="ARBA00022737"/>
    </source>
</evidence>
<feature type="domain" description="RING-type" evidence="16">
    <location>
        <begin position="95"/>
        <end position="306"/>
    </location>
</feature>
<dbReference type="InterPro" id="IPR018957">
    <property type="entry name" value="Znf_C3HC4_RING-type"/>
</dbReference>
<comment type="similarity">
    <text evidence="5">Belongs to the RBR family. Ariadne subfamily.</text>
</comment>
<dbReference type="UniPathway" id="UPA00143"/>
<evidence type="ECO:0000256" key="5">
    <source>
        <dbReference type="ARBA" id="ARBA00005884"/>
    </source>
</evidence>
<protein>
    <recommendedName>
        <fullName evidence="6">RBR-type E3 ubiquitin transferase</fullName>
        <ecNumber evidence="6">2.3.2.31</ecNumber>
    </recommendedName>
</protein>
<evidence type="ECO:0000259" key="16">
    <source>
        <dbReference type="PROSITE" id="PS51873"/>
    </source>
</evidence>
<accession>A0A5B6X6M1</accession>
<organism evidence="17 18">
    <name type="scientific">Gossypium australe</name>
    <dbReference type="NCBI Taxonomy" id="47621"/>
    <lineage>
        <taxon>Eukaryota</taxon>
        <taxon>Viridiplantae</taxon>
        <taxon>Streptophyta</taxon>
        <taxon>Embryophyta</taxon>
        <taxon>Tracheophyta</taxon>
        <taxon>Spermatophyta</taxon>
        <taxon>Magnoliopsida</taxon>
        <taxon>eudicotyledons</taxon>
        <taxon>Gunneridae</taxon>
        <taxon>Pentapetalae</taxon>
        <taxon>rosids</taxon>
        <taxon>malvids</taxon>
        <taxon>Malvales</taxon>
        <taxon>Malvaceae</taxon>
        <taxon>Malvoideae</taxon>
        <taxon>Gossypium</taxon>
    </lineage>
</organism>
<evidence type="ECO:0000256" key="6">
    <source>
        <dbReference type="ARBA" id="ARBA00012251"/>
    </source>
</evidence>
<comment type="cofactor">
    <cofactor evidence="2">
        <name>Zn(2+)</name>
        <dbReference type="ChEBI" id="CHEBI:29105"/>
    </cofactor>
</comment>
<dbReference type="InterPro" id="IPR001841">
    <property type="entry name" value="Znf_RING"/>
</dbReference>
<evidence type="ECO:0000256" key="10">
    <source>
        <dbReference type="ARBA" id="ARBA00022771"/>
    </source>
</evidence>
<evidence type="ECO:0000256" key="2">
    <source>
        <dbReference type="ARBA" id="ARBA00001947"/>
    </source>
</evidence>
<dbReference type="PROSITE" id="PS51873">
    <property type="entry name" value="TRIAD"/>
    <property type="match status" value="2"/>
</dbReference>
<proteinExistence type="inferred from homology"/>
<keyword evidence="7" id="KW-0808">Transferase</keyword>
<keyword evidence="10 13" id="KW-0863">Zinc-finger</keyword>
<evidence type="ECO:0000313" key="18">
    <source>
        <dbReference type="Proteomes" id="UP000325315"/>
    </source>
</evidence>
<dbReference type="InterPro" id="IPR044066">
    <property type="entry name" value="TRIAD_supradom"/>
</dbReference>
<evidence type="ECO:0000256" key="4">
    <source>
        <dbReference type="ARBA" id="ARBA00004906"/>
    </source>
</evidence>
<keyword evidence="8" id="KW-0479">Metal-binding</keyword>
<name>A0A5B6X6M1_9ROSI</name>
<dbReference type="InterPro" id="IPR002867">
    <property type="entry name" value="IBR_dom"/>
</dbReference>
<evidence type="ECO:0000256" key="7">
    <source>
        <dbReference type="ARBA" id="ARBA00022679"/>
    </source>
</evidence>
<dbReference type="InterPro" id="IPR013083">
    <property type="entry name" value="Znf_RING/FYVE/PHD"/>
</dbReference>
<keyword evidence="12" id="KW-0862">Zinc</keyword>
<dbReference type="PROSITE" id="PS50089">
    <property type="entry name" value="ZF_RING_2"/>
    <property type="match status" value="2"/>
</dbReference>
<feature type="domain" description="RING-type" evidence="16">
    <location>
        <begin position="371"/>
        <end position="556"/>
    </location>
</feature>
<dbReference type="PANTHER" id="PTHR11685">
    <property type="entry name" value="RBR FAMILY RING FINGER AND IBR DOMAIN-CONTAINING"/>
    <property type="match status" value="1"/>
</dbReference>
<evidence type="ECO:0000256" key="11">
    <source>
        <dbReference type="ARBA" id="ARBA00022786"/>
    </source>
</evidence>
<comment type="caution">
    <text evidence="17">The sequence shown here is derived from an EMBL/GenBank/DDBJ whole genome shotgun (WGS) entry which is preliminary data.</text>
</comment>
<sequence length="556" mass="63576">MAQITPSSDLDFVDDFYYSALFDEDEHEIFPPSDDKYAEELQFQEALMSSTVFSKMGNNDICNPCIAHASSPLLIQAVPQPELLEMEAEETGESSLSFCEICVERKENDQMFTTQSCNHSYCSDCISKHVSTRVEENLTVVRCPGVNCETVLDLDECRPLLPEVVIHRWEDALCQEFISASQRFYCPFRDCSASLLNDGGEVIREAECPFCHRLFCAQCYVPWHPGIACEDFQRLNEDERGREDLMVRELAKEKKWARCPKCQYYVERTVGCPHMVCRCQFEFCYGCEEKWSNTHEEVYWSVLDGNEGGNLEDLDALLAEKLQFQEAIFLSVKENVSSSSSTSSSTLKVTSSSMPKHNKPGKSKKRDGPSSLSYCEICYDRKERHQMFRISGCSHSFCADCISTYVKTRLEQNITIIMCPRENCKVPLELEACKPRFPKEVIELWGDLLRDELLCATGGQLYCPFNDCSALLLNDNQEVIAETECPYCHRLLCARCKVSWHSGISCEEYQKLSEDERGSEDLMRSGLMIMVAVRATEKTSIECRYDKDNIRMRNSS</sequence>
<dbReference type="InterPro" id="IPR017907">
    <property type="entry name" value="Znf_RING_CS"/>
</dbReference>
<dbReference type="SMART" id="SM00184">
    <property type="entry name" value="RING"/>
    <property type="match status" value="3"/>
</dbReference>
<dbReference type="OrthoDB" id="10009520at2759"/>
<dbReference type="GO" id="GO:0016567">
    <property type="term" value="P:protein ubiquitination"/>
    <property type="evidence" value="ECO:0007669"/>
    <property type="project" value="UniProtKB-UniPathway"/>
</dbReference>
<reference evidence="18" key="1">
    <citation type="journal article" date="2019" name="Plant Biotechnol. J.">
        <title>Genome sequencing of the Australian wild diploid species Gossypium australe highlights disease resistance and delayed gland morphogenesis.</title>
        <authorList>
            <person name="Cai Y."/>
            <person name="Cai X."/>
            <person name="Wang Q."/>
            <person name="Wang P."/>
            <person name="Zhang Y."/>
            <person name="Cai C."/>
            <person name="Xu Y."/>
            <person name="Wang K."/>
            <person name="Zhou Z."/>
            <person name="Wang C."/>
            <person name="Geng S."/>
            <person name="Li B."/>
            <person name="Dong Q."/>
            <person name="Hou Y."/>
            <person name="Wang H."/>
            <person name="Ai P."/>
            <person name="Liu Z."/>
            <person name="Yi F."/>
            <person name="Sun M."/>
            <person name="An G."/>
            <person name="Cheng J."/>
            <person name="Zhang Y."/>
            <person name="Shi Q."/>
            <person name="Xie Y."/>
            <person name="Shi X."/>
            <person name="Chang Y."/>
            <person name="Huang F."/>
            <person name="Chen Y."/>
            <person name="Hong S."/>
            <person name="Mi L."/>
            <person name="Sun Q."/>
            <person name="Zhang L."/>
            <person name="Zhou B."/>
            <person name="Peng R."/>
            <person name="Zhang X."/>
            <person name="Liu F."/>
        </authorList>
    </citation>
    <scope>NUCLEOTIDE SEQUENCE [LARGE SCALE GENOMIC DNA]</scope>
    <source>
        <strain evidence="18">cv. PA1801</strain>
    </source>
</reference>
<feature type="compositionally biased region" description="Basic residues" evidence="14">
    <location>
        <begin position="356"/>
        <end position="365"/>
    </location>
</feature>
<keyword evidence="18" id="KW-1185">Reference proteome</keyword>
<dbReference type="CDD" id="cd22584">
    <property type="entry name" value="Rcat_RBR_unk"/>
    <property type="match status" value="1"/>
</dbReference>
<feature type="region of interest" description="Disordered" evidence="14">
    <location>
        <begin position="338"/>
        <end position="370"/>
    </location>
</feature>
<evidence type="ECO:0000256" key="8">
    <source>
        <dbReference type="ARBA" id="ARBA00022723"/>
    </source>
</evidence>
<evidence type="ECO:0000256" key="12">
    <source>
        <dbReference type="ARBA" id="ARBA00022833"/>
    </source>
</evidence>
<keyword evidence="9" id="KW-0677">Repeat</keyword>